<dbReference type="PROSITE" id="PS50109">
    <property type="entry name" value="HIS_KIN"/>
    <property type="match status" value="1"/>
</dbReference>
<dbReference type="SUPFAM" id="SSF55785">
    <property type="entry name" value="PYP-like sensor domain (PAS domain)"/>
    <property type="match status" value="1"/>
</dbReference>
<accession>A0A0F9DCI0</accession>
<dbReference type="Pfam" id="PF00512">
    <property type="entry name" value="HisKA"/>
    <property type="match status" value="1"/>
</dbReference>
<dbReference type="InterPro" id="IPR003594">
    <property type="entry name" value="HATPase_dom"/>
</dbReference>
<dbReference type="InterPro" id="IPR036097">
    <property type="entry name" value="HisK_dim/P_sf"/>
</dbReference>
<dbReference type="PANTHER" id="PTHR45339:SF1">
    <property type="entry name" value="HYBRID SIGNAL TRANSDUCTION HISTIDINE KINASE J"/>
    <property type="match status" value="1"/>
</dbReference>
<keyword evidence="2" id="KW-0902">Two-component regulatory system</keyword>
<dbReference type="PROSITE" id="PS50113">
    <property type="entry name" value="PAC"/>
    <property type="match status" value="1"/>
</dbReference>
<sequence length="585" mass="66360">VALTGKETEFEIYFEPLQIWLSISVYSPKKGYFVAVFQNITERKGTEEALRIERDRLQAVTQNIGVGLAVISKDHRTLWANEILKQIFGKVEGKVCYSIYNQRTDPCPGCGLRDIVEAGRDRVVHEREAKDCNGNTIWLEIVSTPIKDKEGNITGVLEVVVPITERKKAEEKIEEYAEELVVMNKQLKVETKRAKESDRLKSEFLANMSHEIRTPLTAISGASRLLNESSLSSEQRKLCDIIAQSGRNLLELINDILDLAIIETGEAKLEEEEFSLRETLKKLIPGFKLEAKEKGIELDLIYSDSLPLRIISDEGKLIQILSNLITNALKFTEKGKVEVRLESLADSKIEIFVKDTGIGISKAKLPYIFNKFYQVDGTVKRKYQGTGLGLTIVKELANILGEKIEVKSEPKKGSTFSVSFPYRPVEGKVEEIVSHKEQTKPKPKIRQKARGDINILIAEDDDFNYYIIDRFLKDYTTTRAKDGKEVLEKIEKTKYDLILMDIQMPGMDGLTATRKIREKNKDFPIIALTAKAMQGDEERCLAAGCTDYISKPIVLDELIAKIEQYITKRPARKQESFSVRKEERG</sequence>
<evidence type="ECO:0000259" key="4">
    <source>
        <dbReference type="PROSITE" id="PS50109"/>
    </source>
</evidence>
<dbReference type="Gene3D" id="1.10.287.130">
    <property type="match status" value="1"/>
</dbReference>
<dbReference type="InterPro" id="IPR004358">
    <property type="entry name" value="Sig_transdc_His_kin-like_C"/>
</dbReference>
<feature type="domain" description="PAC" evidence="6">
    <location>
        <begin position="122"/>
        <end position="175"/>
    </location>
</feature>
<feature type="non-terminal residue" evidence="7">
    <location>
        <position position="1"/>
    </location>
</feature>
<dbReference type="Pfam" id="PF13426">
    <property type="entry name" value="PAS_9"/>
    <property type="match status" value="1"/>
</dbReference>
<dbReference type="InterPro" id="IPR000700">
    <property type="entry name" value="PAS-assoc_C"/>
</dbReference>
<dbReference type="CDD" id="cd17546">
    <property type="entry name" value="REC_hyHK_CKI1_RcsC-like"/>
    <property type="match status" value="1"/>
</dbReference>
<dbReference type="SMART" id="SM00448">
    <property type="entry name" value="REC"/>
    <property type="match status" value="1"/>
</dbReference>
<dbReference type="SUPFAM" id="SSF52172">
    <property type="entry name" value="CheY-like"/>
    <property type="match status" value="1"/>
</dbReference>
<keyword evidence="3" id="KW-0175">Coiled coil</keyword>
<name>A0A0F9DCI0_9ZZZZ</name>
<dbReference type="InterPro" id="IPR036890">
    <property type="entry name" value="HATPase_C_sf"/>
</dbReference>
<evidence type="ECO:0000259" key="5">
    <source>
        <dbReference type="PROSITE" id="PS50110"/>
    </source>
</evidence>
<dbReference type="AlphaFoldDB" id="A0A0F9DCI0"/>
<proteinExistence type="predicted"/>
<comment type="caution">
    <text evidence="7">The sequence shown here is derived from an EMBL/GenBank/DDBJ whole genome shotgun (WGS) entry which is preliminary data.</text>
</comment>
<evidence type="ECO:0000256" key="1">
    <source>
        <dbReference type="ARBA" id="ARBA00022553"/>
    </source>
</evidence>
<feature type="coiled-coil region" evidence="3">
    <location>
        <begin position="166"/>
        <end position="193"/>
    </location>
</feature>
<dbReference type="Gene3D" id="3.30.565.10">
    <property type="entry name" value="Histidine kinase-like ATPase, C-terminal domain"/>
    <property type="match status" value="1"/>
</dbReference>
<dbReference type="InterPro" id="IPR005467">
    <property type="entry name" value="His_kinase_dom"/>
</dbReference>
<evidence type="ECO:0008006" key="8">
    <source>
        <dbReference type="Google" id="ProtNLM"/>
    </source>
</evidence>
<dbReference type="PRINTS" id="PR00344">
    <property type="entry name" value="BCTRLSENSOR"/>
</dbReference>
<dbReference type="CDD" id="cd16922">
    <property type="entry name" value="HATPase_EvgS-ArcB-TorS-like"/>
    <property type="match status" value="1"/>
</dbReference>
<dbReference type="CDD" id="cd00082">
    <property type="entry name" value="HisKA"/>
    <property type="match status" value="1"/>
</dbReference>
<dbReference type="InterPro" id="IPR003661">
    <property type="entry name" value="HisK_dim/P_dom"/>
</dbReference>
<dbReference type="InterPro" id="IPR035965">
    <property type="entry name" value="PAS-like_dom_sf"/>
</dbReference>
<dbReference type="EMBL" id="LAZR01029515">
    <property type="protein sequence ID" value="KKL59349.1"/>
    <property type="molecule type" value="Genomic_DNA"/>
</dbReference>
<dbReference type="SMART" id="SM00388">
    <property type="entry name" value="HisKA"/>
    <property type="match status" value="1"/>
</dbReference>
<gene>
    <name evidence="7" type="ORF">LCGC14_2216240</name>
</gene>
<dbReference type="PROSITE" id="PS50110">
    <property type="entry name" value="RESPONSE_REGULATORY"/>
    <property type="match status" value="1"/>
</dbReference>
<reference evidence="7" key="1">
    <citation type="journal article" date="2015" name="Nature">
        <title>Complex archaea that bridge the gap between prokaryotes and eukaryotes.</title>
        <authorList>
            <person name="Spang A."/>
            <person name="Saw J.H."/>
            <person name="Jorgensen S.L."/>
            <person name="Zaremba-Niedzwiedzka K."/>
            <person name="Martijn J."/>
            <person name="Lind A.E."/>
            <person name="van Eijk R."/>
            <person name="Schleper C."/>
            <person name="Guy L."/>
            <person name="Ettema T.J."/>
        </authorList>
    </citation>
    <scope>NUCLEOTIDE SEQUENCE</scope>
</reference>
<dbReference type="Gene3D" id="3.30.450.20">
    <property type="entry name" value="PAS domain"/>
    <property type="match status" value="1"/>
</dbReference>
<dbReference type="SUPFAM" id="SSF47384">
    <property type="entry name" value="Homodimeric domain of signal transducing histidine kinase"/>
    <property type="match status" value="1"/>
</dbReference>
<dbReference type="GO" id="GO:0000155">
    <property type="term" value="F:phosphorelay sensor kinase activity"/>
    <property type="evidence" value="ECO:0007669"/>
    <property type="project" value="InterPro"/>
</dbReference>
<dbReference type="NCBIfam" id="TIGR00229">
    <property type="entry name" value="sensory_box"/>
    <property type="match status" value="1"/>
</dbReference>
<evidence type="ECO:0000259" key="6">
    <source>
        <dbReference type="PROSITE" id="PS50113"/>
    </source>
</evidence>
<evidence type="ECO:0000256" key="3">
    <source>
        <dbReference type="SAM" id="Coils"/>
    </source>
</evidence>
<dbReference type="Gene3D" id="3.40.50.2300">
    <property type="match status" value="1"/>
</dbReference>
<keyword evidence="1" id="KW-0597">Phosphoprotein</keyword>
<dbReference type="InterPro" id="IPR000014">
    <property type="entry name" value="PAS"/>
</dbReference>
<feature type="domain" description="Histidine kinase" evidence="4">
    <location>
        <begin position="207"/>
        <end position="424"/>
    </location>
</feature>
<dbReference type="SMART" id="SM00387">
    <property type="entry name" value="HATPase_c"/>
    <property type="match status" value="1"/>
</dbReference>
<evidence type="ECO:0000256" key="2">
    <source>
        <dbReference type="ARBA" id="ARBA00023012"/>
    </source>
</evidence>
<dbReference type="PANTHER" id="PTHR45339">
    <property type="entry name" value="HYBRID SIGNAL TRANSDUCTION HISTIDINE KINASE J"/>
    <property type="match status" value="1"/>
</dbReference>
<dbReference type="InterPro" id="IPR011006">
    <property type="entry name" value="CheY-like_superfamily"/>
</dbReference>
<feature type="domain" description="Response regulatory" evidence="5">
    <location>
        <begin position="454"/>
        <end position="566"/>
    </location>
</feature>
<organism evidence="7">
    <name type="scientific">marine sediment metagenome</name>
    <dbReference type="NCBI Taxonomy" id="412755"/>
    <lineage>
        <taxon>unclassified sequences</taxon>
        <taxon>metagenomes</taxon>
        <taxon>ecological metagenomes</taxon>
    </lineage>
</organism>
<dbReference type="Pfam" id="PF00072">
    <property type="entry name" value="Response_reg"/>
    <property type="match status" value="1"/>
</dbReference>
<protein>
    <recommendedName>
        <fullName evidence="8">Histidine kinase</fullName>
    </recommendedName>
</protein>
<dbReference type="Pfam" id="PF02518">
    <property type="entry name" value="HATPase_c"/>
    <property type="match status" value="1"/>
</dbReference>
<dbReference type="SUPFAM" id="SSF55874">
    <property type="entry name" value="ATPase domain of HSP90 chaperone/DNA topoisomerase II/histidine kinase"/>
    <property type="match status" value="1"/>
</dbReference>
<dbReference type="FunFam" id="3.30.565.10:FF:000010">
    <property type="entry name" value="Sensor histidine kinase RcsC"/>
    <property type="match status" value="1"/>
</dbReference>
<evidence type="ECO:0000313" key="7">
    <source>
        <dbReference type="EMBL" id="KKL59349.1"/>
    </source>
</evidence>
<dbReference type="InterPro" id="IPR001789">
    <property type="entry name" value="Sig_transdc_resp-reg_receiver"/>
</dbReference>